<dbReference type="Pfam" id="PF00171">
    <property type="entry name" value="Aldedh"/>
    <property type="match status" value="1"/>
</dbReference>
<keyword evidence="7" id="KW-1185">Reference proteome</keyword>
<name>A0A3D8RA72_9HELO</name>
<evidence type="ECO:0000256" key="4">
    <source>
        <dbReference type="ARBA" id="ARBA00049194"/>
    </source>
</evidence>
<evidence type="ECO:0000259" key="5">
    <source>
        <dbReference type="Pfam" id="PF00171"/>
    </source>
</evidence>
<evidence type="ECO:0000313" key="7">
    <source>
        <dbReference type="Proteomes" id="UP000256645"/>
    </source>
</evidence>
<evidence type="ECO:0000313" key="6">
    <source>
        <dbReference type="EMBL" id="RDW70949.1"/>
    </source>
</evidence>
<comment type="caution">
    <text evidence="6">The sequence shown here is derived from an EMBL/GenBank/DDBJ whole genome shotgun (WGS) entry which is preliminary data.</text>
</comment>
<accession>A0A3D8RA72</accession>
<feature type="domain" description="Aldehyde dehydrogenase" evidence="5">
    <location>
        <begin position="33"/>
        <end position="497"/>
    </location>
</feature>
<dbReference type="EC" id="1.2.1.3" evidence="3"/>
<evidence type="ECO:0000256" key="3">
    <source>
        <dbReference type="ARBA" id="ARBA00024226"/>
    </source>
</evidence>
<dbReference type="STRING" id="1849047.A0A3D8RA72"/>
<dbReference type="InterPro" id="IPR016162">
    <property type="entry name" value="Ald_DH_N"/>
</dbReference>
<sequence length="507" mass="54677">MDNLIEAQLFINNKVWFSAKIWTGIDMVSQLVPSSSNETFDLYAPYSGKLIAKVAEASVDDVDSAVAAAETAFPAWSALSPIERGKPLKKLAEMVLARKDELANLEALSMGKPVGDYFDAGYAGVQFNYFGEAAYAQGNTSLNTPGFLNMSLRQPFGVVAIIIPWNAPLVFFSKKVGPAIAAGNTVVLKSSEKAPLTSWKVSQWITECGFPPGVINILSGHGHISGSAMASHMRIRALSFTGSTRTGRAIQIASAQSNLKKVVFELGGKGPALIFEDADLEEAAKGTEHSINGQSGQTCMANSRVYVQESVKERFIEAFKKFASSRRIGDPTDPIVNHGPQADKVQYDTVLRYIAIGKETGNLLLGGGSNEPARNNYAGAKGNLTVHPVIFTDQPEDSRVVKEEIFGPVVVINVFKTEEEVIAKANDTEFGLYASLWTKDLERALRVSKKLESGMVGVNCASPTGSWDLPFGGYKGSGTGRESLLESMEHYLEHKSIYFKVSGIGGI</sequence>
<comment type="catalytic activity">
    <reaction evidence="4">
        <text>an aldehyde + NAD(+) + H2O = a carboxylate + NADH + 2 H(+)</text>
        <dbReference type="Rhea" id="RHEA:16185"/>
        <dbReference type="ChEBI" id="CHEBI:15377"/>
        <dbReference type="ChEBI" id="CHEBI:15378"/>
        <dbReference type="ChEBI" id="CHEBI:17478"/>
        <dbReference type="ChEBI" id="CHEBI:29067"/>
        <dbReference type="ChEBI" id="CHEBI:57540"/>
        <dbReference type="ChEBI" id="CHEBI:57945"/>
        <dbReference type="EC" id="1.2.1.3"/>
    </reaction>
</comment>
<organism evidence="6 7">
    <name type="scientific">Coleophoma cylindrospora</name>
    <dbReference type="NCBI Taxonomy" id="1849047"/>
    <lineage>
        <taxon>Eukaryota</taxon>
        <taxon>Fungi</taxon>
        <taxon>Dikarya</taxon>
        <taxon>Ascomycota</taxon>
        <taxon>Pezizomycotina</taxon>
        <taxon>Leotiomycetes</taxon>
        <taxon>Helotiales</taxon>
        <taxon>Dermateaceae</taxon>
        <taxon>Coleophoma</taxon>
    </lineage>
</organism>
<dbReference type="Gene3D" id="3.40.309.10">
    <property type="entry name" value="Aldehyde Dehydrogenase, Chain A, domain 2"/>
    <property type="match status" value="1"/>
</dbReference>
<dbReference type="InterPro" id="IPR015590">
    <property type="entry name" value="Aldehyde_DH_dom"/>
</dbReference>
<dbReference type="EMBL" id="PDLM01000008">
    <property type="protein sequence ID" value="RDW70949.1"/>
    <property type="molecule type" value="Genomic_DNA"/>
</dbReference>
<dbReference type="InterPro" id="IPR016161">
    <property type="entry name" value="Ald_DH/histidinol_DH"/>
</dbReference>
<dbReference type="SUPFAM" id="SSF53720">
    <property type="entry name" value="ALDH-like"/>
    <property type="match status" value="1"/>
</dbReference>
<dbReference type="InterPro" id="IPR016163">
    <property type="entry name" value="Ald_DH_C"/>
</dbReference>
<proteinExistence type="inferred from homology"/>
<dbReference type="Proteomes" id="UP000256645">
    <property type="component" value="Unassembled WGS sequence"/>
</dbReference>
<comment type="similarity">
    <text evidence="1">Belongs to the aldehyde dehydrogenase family.</text>
</comment>
<protein>
    <recommendedName>
        <fullName evidence="3">aldehyde dehydrogenase (NAD(+))</fullName>
        <ecNumber evidence="3">1.2.1.3</ecNumber>
    </recommendedName>
</protein>
<gene>
    <name evidence="6" type="ORF">BP6252_07512</name>
</gene>
<keyword evidence="2" id="KW-0560">Oxidoreductase</keyword>
<evidence type="ECO:0000256" key="2">
    <source>
        <dbReference type="ARBA" id="ARBA00023002"/>
    </source>
</evidence>
<reference evidence="6 7" key="1">
    <citation type="journal article" date="2018" name="IMA Fungus">
        <title>IMA Genome-F 9: Draft genome sequence of Annulohypoxylon stygium, Aspergillus mulundensis, Berkeleyomyces basicola (syn. Thielaviopsis basicola), Ceratocystis smalleyi, two Cercospora beticola strains, Coleophoma cylindrospora, Fusarium fracticaudum, Phialophora cf. hyalina, and Morchella septimelata.</title>
        <authorList>
            <person name="Wingfield B.D."/>
            <person name="Bills G.F."/>
            <person name="Dong Y."/>
            <person name="Huang W."/>
            <person name="Nel W.J."/>
            <person name="Swalarsk-Parry B.S."/>
            <person name="Vaghefi N."/>
            <person name="Wilken P.M."/>
            <person name="An Z."/>
            <person name="de Beer Z.W."/>
            <person name="De Vos L."/>
            <person name="Chen L."/>
            <person name="Duong T.A."/>
            <person name="Gao Y."/>
            <person name="Hammerbacher A."/>
            <person name="Kikkert J.R."/>
            <person name="Li Y."/>
            <person name="Li H."/>
            <person name="Li K."/>
            <person name="Li Q."/>
            <person name="Liu X."/>
            <person name="Ma X."/>
            <person name="Naidoo K."/>
            <person name="Pethybridge S.J."/>
            <person name="Sun J."/>
            <person name="Steenkamp E.T."/>
            <person name="van der Nest M.A."/>
            <person name="van Wyk S."/>
            <person name="Wingfield M.J."/>
            <person name="Xiong C."/>
            <person name="Yue Q."/>
            <person name="Zhang X."/>
        </authorList>
    </citation>
    <scope>NUCLEOTIDE SEQUENCE [LARGE SCALE GENOMIC DNA]</scope>
    <source>
        <strain evidence="6 7">BP6252</strain>
    </source>
</reference>
<dbReference type="AlphaFoldDB" id="A0A3D8RA72"/>
<dbReference type="OrthoDB" id="310895at2759"/>
<evidence type="ECO:0000256" key="1">
    <source>
        <dbReference type="ARBA" id="ARBA00009986"/>
    </source>
</evidence>
<dbReference type="Gene3D" id="3.40.605.10">
    <property type="entry name" value="Aldehyde Dehydrogenase, Chain A, domain 1"/>
    <property type="match status" value="1"/>
</dbReference>
<dbReference type="PANTHER" id="PTHR11699">
    <property type="entry name" value="ALDEHYDE DEHYDROGENASE-RELATED"/>
    <property type="match status" value="1"/>
</dbReference>
<dbReference type="FunFam" id="3.40.605.10:FF:000001">
    <property type="entry name" value="Aldehyde dehydrogenase 1"/>
    <property type="match status" value="1"/>
</dbReference>
<dbReference type="GO" id="GO:0004029">
    <property type="term" value="F:aldehyde dehydrogenase (NAD+) activity"/>
    <property type="evidence" value="ECO:0007669"/>
    <property type="project" value="UniProtKB-EC"/>
</dbReference>
<dbReference type="FunFam" id="3.40.309.10:FF:000012">
    <property type="entry name" value="Betaine aldehyde dehydrogenase"/>
    <property type="match status" value="1"/>
</dbReference>